<dbReference type="AlphaFoldDB" id="A0A917JXG1"/>
<protein>
    <submittedName>
        <fullName evidence="2">Asparaginase</fullName>
    </submittedName>
</protein>
<reference evidence="2 3" key="2">
    <citation type="journal article" date="2014" name="Int. J. Syst. Evol. Microbiol.">
        <title>Complete genome sequence of Corynebacterium casei LMG S-19264T (=DSM 44701T), isolated from a smear-ripened cheese.</title>
        <authorList>
            <consortium name="US DOE Joint Genome Institute (JGI-PGF)"/>
            <person name="Walter F."/>
            <person name="Albersmeier A."/>
            <person name="Kalinowski J."/>
            <person name="Ruckert C."/>
        </authorList>
    </citation>
    <scope>NUCLEOTIDE SEQUENCE [LARGE SCALE GENOMIC DNA]</scope>
    <source>
        <strain evidence="2 3">CGMCC 4.7206</strain>
    </source>
</reference>
<keyword evidence="4" id="KW-1185">Reference proteome</keyword>
<dbReference type="PANTHER" id="PTHR42110:SF1">
    <property type="entry name" value="L-ASPARAGINASE, PUTATIVE (AFU_ORTHOLOGUE AFUA_3G11890)-RELATED"/>
    <property type="match status" value="1"/>
</dbReference>
<sequence length="330" mass="34173">MIPAPTTVPTHVPLVHVLRDGLVEGVHHGSAVVLAPDGEVLFQAGDVDVACYPRSTAKPLQAVAMARLGLSLPPHLLALSAASHSGEEFHLAGVRRMLEAGGGTEDDLGNPADLPFDPAERDSWIAAGRPARRLAHNCSGKHAAMLHTARRHGWSTQDYLNPDHPLQCEIAATVEDLTGEKVAHTATDGCGAPLFAVSLRGLATAIGRIATAAPGTPEALVAHAMRAHPEYVGGSRRDVTALMRSVPGLVAKDGFEAVQIAALPDGTALAVKIADGADRARLPVVLAALRIAGVDGDLLLPLAPPGGPDGLAVAGDLAAHLRDHHKRTMP</sequence>
<dbReference type="EMBL" id="BAAAHC010000019">
    <property type="protein sequence ID" value="GAA0535558.1"/>
    <property type="molecule type" value="Genomic_DNA"/>
</dbReference>
<gene>
    <name evidence="2" type="primary">ansA</name>
    <name evidence="1" type="ORF">GCM10009545_42720</name>
    <name evidence="2" type="ORF">GCM10011581_25000</name>
</gene>
<evidence type="ECO:0000313" key="4">
    <source>
        <dbReference type="Proteomes" id="UP001500220"/>
    </source>
</evidence>
<name>A0A917JXG1_9PSEU</name>
<dbReference type="Proteomes" id="UP001500220">
    <property type="component" value="Unassembled WGS sequence"/>
</dbReference>
<dbReference type="RefSeq" id="WP_188987490.1">
    <property type="nucleotide sequence ID" value="NZ_BAAAHC010000019.1"/>
</dbReference>
<comment type="caution">
    <text evidence="2">The sequence shown here is derived from an EMBL/GenBank/DDBJ whole genome shotgun (WGS) entry which is preliminary data.</text>
</comment>
<proteinExistence type="predicted"/>
<organism evidence="2 3">
    <name type="scientific">Saccharopolyspora thermophila</name>
    <dbReference type="NCBI Taxonomy" id="89367"/>
    <lineage>
        <taxon>Bacteria</taxon>
        <taxon>Bacillati</taxon>
        <taxon>Actinomycetota</taxon>
        <taxon>Actinomycetes</taxon>
        <taxon>Pseudonocardiales</taxon>
        <taxon>Pseudonocardiaceae</taxon>
        <taxon>Saccharopolyspora</taxon>
    </lineage>
</organism>
<reference evidence="1" key="5">
    <citation type="submission" date="2023-12" db="EMBL/GenBank/DDBJ databases">
        <authorList>
            <person name="Sun Q."/>
            <person name="Inoue M."/>
        </authorList>
    </citation>
    <scope>NUCLEOTIDE SEQUENCE</scope>
    <source>
        <strain evidence="1">JCM 10664</strain>
    </source>
</reference>
<reference evidence="2" key="4">
    <citation type="submission" date="2020-09" db="EMBL/GenBank/DDBJ databases">
        <authorList>
            <person name="Sun Q."/>
            <person name="Zhou Y."/>
        </authorList>
    </citation>
    <scope>NUCLEOTIDE SEQUENCE</scope>
    <source>
        <strain evidence="2">CGMCC 4.7206</strain>
    </source>
</reference>
<dbReference type="Proteomes" id="UP000597989">
    <property type="component" value="Unassembled WGS sequence"/>
</dbReference>
<reference evidence="4" key="3">
    <citation type="journal article" date="2019" name="Int. J. Syst. Evol. Microbiol.">
        <title>The Global Catalogue of Microorganisms (GCM) 10K type strain sequencing project: providing services to taxonomists for standard genome sequencing and annotation.</title>
        <authorList>
            <consortium name="The Broad Institute Genomics Platform"/>
            <consortium name="The Broad Institute Genome Sequencing Center for Infectious Disease"/>
            <person name="Wu L."/>
            <person name="Ma J."/>
        </authorList>
    </citation>
    <scope>NUCLEOTIDE SEQUENCE [LARGE SCALE GENOMIC DNA]</scope>
    <source>
        <strain evidence="4">JCM 10664</strain>
    </source>
</reference>
<evidence type="ECO:0000313" key="2">
    <source>
        <dbReference type="EMBL" id="GGI86871.1"/>
    </source>
</evidence>
<dbReference type="PANTHER" id="PTHR42110">
    <property type="entry name" value="L-ASPARAGINASE, PUTATIVE (AFU_ORTHOLOGUE AFUA_3G11890)-RELATED"/>
    <property type="match status" value="1"/>
</dbReference>
<dbReference type="EMBL" id="BMMT01000007">
    <property type="protein sequence ID" value="GGI86871.1"/>
    <property type="molecule type" value="Genomic_DNA"/>
</dbReference>
<reference evidence="1" key="1">
    <citation type="journal article" date="2014" name="Int. J. Syst. Evol. Microbiol.">
        <title>Complete genome of a new Firmicutes species belonging to the dominant human colonic microbiota ('Ruminococcus bicirculans') reveals two chromosomes and a selective capacity to utilize plant glucans.</title>
        <authorList>
            <consortium name="NISC Comparative Sequencing Program"/>
            <person name="Wegmann U."/>
            <person name="Louis P."/>
            <person name="Goesmann A."/>
            <person name="Henrissat B."/>
            <person name="Duncan S.H."/>
            <person name="Flint H.J."/>
        </authorList>
    </citation>
    <scope>NUCLEOTIDE SEQUENCE</scope>
    <source>
        <strain evidence="1">JCM 10664</strain>
    </source>
</reference>
<evidence type="ECO:0000313" key="1">
    <source>
        <dbReference type="EMBL" id="GAA0535558.1"/>
    </source>
</evidence>
<evidence type="ECO:0000313" key="3">
    <source>
        <dbReference type="Proteomes" id="UP000597989"/>
    </source>
</evidence>
<dbReference type="InterPro" id="IPR010349">
    <property type="entry name" value="Asparaginase_II"/>
</dbReference>
<accession>A0A917JXG1</accession>
<dbReference type="Pfam" id="PF06089">
    <property type="entry name" value="Asparaginase_II"/>
    <property type="match status" value="1"/>
</dbReference>